<evidence type="ECO:0000313" key="3">
    <source>
        <dbReference type="RefSeq" id="XP_010496073.1"/>
    </source>
</evidence>
<dbReference type="GeneID" id="104773194"/>
<dbReference type="PANTHER" id="PTHR47481:SF10">
    <property type="entry name" value="COPIA-LIKE POLYPROTEIN_RETROTRANSPOSON"/>
    <property type="match status" value="1"/>
</dbReference>
<dbReference type="Pfam" id="PF14223">
    <property type="entry name" value="Retrotran_gag_2"/>
    <property type="match status" value="1"/>
</dbReference>
<keyword evidence="2" id="KW-1185">Reference proteome</keyword>
<dbReference type="PANTHER" id="PTHR47481">
    <property type="match status" value="1"/>
</dbReference>
<reference evidence="2" key="1">
    <citation type="journal article" date="2014" name="Nat. Commun.">
        <title>The emerging biofuel crop Camelina sativa retains a highly undifferentiated hexaploid genome structure.</title>
        <authorList>
            <person name="Kagale S."/>
            <person name="Koh C."/>
            <person name="Nixon J."/>
            <person name="Bollina V."/>
            <person name="Clarke W.E."/>
            <person name="Tuteja R."/>
            <person name="Spillane C."/>
            <person name="Robinson S.J."/>
            <person name="Links M.G."/>
            <person name="Clarke C."/>
            <person name="Higgins E.E."/>
            <person name="Huebert T."/>
            <person name="Sharpe A.G."/>
            <person name="Parkin I.A."/>
        </authorList>
    </citation>
    <scope>NUCLEOTIDE SEQUENCE [LARGE SCALE GENOMIC DNA]</scope>
    <source>
        <strain evidence="2">cv. DH55</strain>
    </source>
</reference>
<feature type="compositionally biased region" description="Low complexity" evidence="1">
    <location>
        <begin position="192"/>
        <end position="202"/>
    </location>
</feature>
<evidence type="ECO:0000313" key="2">
    <source>
        <dbReference type="Proteomes" id="UP000694864"/>
    </source>
</evidence>
<accession>A0ABM0Y611</accession>
<feature type="region of interest" description="Disordered" evidence="1">
    <location>
        <begin position="1"/>
        <end position="20"/>
    </location>
</feature>
<reference evidence="3" key="2">
    <citation type="submission" date="2025-08" db="UniProtKB">
        <authorList>
            <consortium name="RefSeq"/>
        </authorList>
    </citation>
    <scope>IDENTIFICATION</scope>
    <source>
        <tissue evidence="3">Leaf</tissue>
    </source>
</reference>
<feature type="compositionally biased region" description="Polar residues" evidence="1">
    <location>
        <begin position="173"/>
        <end position="189"/>
    </location>
</feature>
<sequence>MADETPKTDKPFGHLDGTSTATPATKQQWIEHDGLVKIWIYGTISESILNTVLKTKATARELWLTIENLFRDNKEAHAMQYDTELRTLTIGDFSFVEYCKCLKTLSDLLANVDSPVTNRQLVMYILNGLTNKFDSIINVIKHKTPYPSFTVARSMLQLEEDRLSKHVKPAISPPSNTSSPDILYTTTEQHSGRGSSSGYNNRGTHRGRGRAVVITEEGVVTTTIGRTTTTHGAMGIHHT</sequence>
<protein>
    <submittedName>
        <fullName evidence="3">Uncharacterized protein LOC104773194</fullName>
    </submittedName>
</protein>
<evidence type="ECO:0000256" key="1">
    <source>
        <dbReference type="SAM" id="MobiDB-lite"/>
    </source>
</evidence>
<name>A0ABM0Y611_CAMSA</name>
<dbReference type="Proteomes" id="UP000694864">
    <property type="component" value="Unplaced"/>
</dbReference>
<organism evidence="2 3">
    <name type="scientific">Camelina sativa</name>
    <name type="common">False flax</name>
    <name type="synonym">Myagrum sativum</name>
    <dbReference type="NCBI Taxonomy" id="90675"/>
    <lineage>
        <taxon>Eukaryota</taxon>
        <taxon>Viridiplantae</taxon>
        <taxon>Streptophyta</taxon>
        <taxon>Embryophyta</taxon>
        <taxon>Tracheophyta</taxon>
        <taxon>Spermatophyta</taxon>
        <taxon>Magnoliopsida</taxon>
        <taxon>eudicotyledons</taxon>
        <taxon>Gunneridae</taxon>
        <taxon>Pentapetalae</taxon>
        <taxon>rosids</taxon>
        <taxon>malvids</taxon>
        <taxon>Brassicales</taxon>
        <taxon>Brassicaceae</taxon>
        <taxon>Camelineae</taxon>
        <taxon>Camelina</taxon>
    </lineage>
</organism>
<gene>
    <name evidence="3" type="primary">LOC104773194</name>
</gene>
<feature type="region of interest" description="Disordered" evidence="1">
    <location>
        <begin position="165"/>
        <end position="206"/>
    </location>
</feature>
<dbReference type="RefSeq" id="XP_010496073.1">
    <property type="nucleotide sequence ID" value="XM_010497771.1"/>
</dbReference>
<feature type="compositionally biased region" description="Basic and acidic residues" evidence="1">
    <location>
        <begin position="1"/>
        <end position="13"/>
    </location>
</feature>
<proteinExistence type="predicted"/>